<dbReference type="EMBL" id="DS546149">
    <property type="protein sequence ID" value="EDQ48645.1"/>
    <property type="molecule type" value="Genomic_DNA"/>
</dbReference>
<reference evidence="1" key="1">
    <citation type="journal article" date="2008" name="Science">
        <title>The Physcomitrella genome reveals evolutionary insights into the conquest of land by plants.</title>
        <authorList>
            <person name="Rensing S."/>
            <person name="Lang D."/>
            <person name="Zimmer A."/>
            <person name="Terry A."/>
            <person name="Salamov A."/>
            <person name="Shapiro H."/>
            <person name="Nishiyama T."/>
            <person name="Perroud P.-F."/>
            <person name="Lindquist E."/>
            <person name="Kamisugi Y."/>
            <person name="Tanahashi T."/>
            <person name="Sakakibara K."/>
            <person name="Fujita T."/>
            <person name="Oishi K."/>
            <person name="Shin-I T."/>
            <person name="Kuroki Y."/>
            <person name="Toyoda A."/>
            <person name="Suzuki Y."/>
            <person name="Hashimoto A."/>
            <person name="Yamaguchi K."/>
            <person name="Sugano A."/>
            <person name="Kohara Y."/>
            <person name="Fujiyama A."/>
            <person name="Anterola A."/>
            <person name="Aoki S."/>
            <person name="Ashton N."/>
            <person name="Barbazuk W.B."/>
            <person name="Barker E."/>
            <person name="Bennetzen J."/>
            <person name="Bezanilla M."/>
            <person name="Blankenship R."/>
            <person name="Cho S.H."/>
            <person name="Dutcher S."/>
            <person name="Estelle M."/>
            <person name="Fawcett J.A."/>
            <person name="Gundlach H."/>
            <person name="Hanada K."/>
            <person name="Heyl A."/>
            <person name="Hicks K.A."/>
            <person name="Hugh J."/>
            <person name="Lohr M."/>
            <person name="Mayer K."/>
            <person name="Melkozernov A."/>
            <person name="Murata T."/>
            <person name="Nelson D."/>
            <person name="Pils B."/>
            <person name="Prigge M."/>
            <person name="Reiss B."/>
            <person name="Renner T."/>
            <person name="Rombauts S."/>
            <person name="Rushton P."/>
            <person name="Sanderfoot A."/>
            <person name="Schween G."/>
            <person name="Shiu S.-H."/>
            <person name="Stueber K."/>
            <person name="Theodoulou F.L."/>
            <person name="Tu H."/>
            <person name="Van de Peer Y."/>
            <person name="Verrier P.J."/>
            <person name="Waters E."/>
            <person name="Wood A."/>
            <person name="Yang L."/>
            <person name="Cove D."/>
            <person name="Cuming A."/>
            <person name="Hasebe M."/>
            <person name="Lucas S."/>
            <person name="Mishler D.B."/>
            <person name="Reski R."/>
            <person name="Grigoriev I."/>
            <person name="Quatrano R.S."/>
            <person name="Boore J.L."/>
        </authorList>
    </citation>
    <scope>NUCLEOTIDE SEQUENCE [LARGE SCALE GENOMIC DNA]</scope>
</reference>
<proteinExistence type="predicted"/>
<gene>
    <name evidence="1" type="ORF">PHYPADRAFT_103449</name>
</gene>
<name>A9U6Q8_PHYPA</name>
<protein>
    <submittedName>
        <fullName evidence="1">Predicted protein</fullName>
    </submittedName>
</protein>
<feature type="non-terminal residue" evidence="1">
    <location>
        <position position="1"/>
    </location>
</feature>
<accession>A9U6Q8</accession>
<organism>
    <name type="scientific">Physcomitrium patens</name>
    <name type="common">Spreading-leaved earth moss</name>
    <name type="synonym">Physcomitrella patens</name>
    <dbReference type="NCBI Taxonomy" id="3218"/>
    <lineage>
        <taxon>Eukaryota</taxon>
        <taxon>Viridiplantae</taxon>
        <taxon>Streptophyta</taxon>
        <taxon>Embryophyta</taxon>
        <taxon>Bryophyta</taxon>
        <taxon>Bryophytina</taxon>
        <taxon>Bryopsida</taxon>
        <taxon>Funariidae</taxon>
        <taxon>Funariales</taxon>
        <taxon>Funariaceae</taxon>
        <taxon>Physcomitrium</taxon>
    </lineage>
</organism>
<evidence type="ECO:0000313" key="1">
    <source>
        <dbReference type="EMBL" id="EDQ48645.1"/>
    </source>
</evidence>
<sequence length="113" mass="12890">SQWIQGGEYKAVSEISRSGCSRFSVTSRDLSTGQKRFRRAVEGHPYRFTDFYDNWGPTDRKKRNIGEWPRDIGADWSITLQSVSGVELELLEHSKELVKTLAIDVSQQVGKID</sequence>
<dbReference type="AlphaFoldDB" id="A9U6Q8"/>